<keyword evidence="2" id="KW-0812">Transmembrane</keyword>
<feature type="region of interest" description="Disordered" evidence="1">
    <location>
        <begin position="160"/>
        <end position="183"/>
    </location>
</feature>
<evidence type="ECO:0008006" key="5">
    <source>
        <dbReference type="Google" id="ProtNLM"/>
    </source>
</evidence>
<reference evidence="3 4" key="1">
    <citation type="submission" date="2018-08" db="EMBL/GenBank/DDBJ databases">
        <title>Genomic Encyclopedia of Archaeal and Bacterial Type Strains, Phase II (KMG-II): from individual species to whole genera.</title>
        <authorList>
            <person name="Goeker M."/>
        </authorList>
    </citation>
    <scope>NUCLEOTIDE SEQUENCE [LARGE SCALE GENOMIC DNA]</scope>
    <source>
        <strain evidence="3 4">DSM 2261</strain>
    </source>
</reference>
<name>A0ABX9K6I1_9BACT</name>
<keyword evidence="4" id="KW-1185">Reference proteome</keyword>
<protein>
    <recommendedName>
        <fullName evidence="5">Outer membrane protein assembly factor BamE</fullName>
    </recommendedName>
</protein>
<dbReference type="Proteomes" id="UP000256345">
    <property type="component" value="Unassembled WGS sequence"/>
</dbReference>
<feature type="compositionally biased region" description="Low complexity" evidence="1">
    <location>
        <begin position="166"/>
        <end position="183"/>
    </location>
</feature>
<feature type="transmembrane region" description="Helical" evidence="2">
    <location>
        <begin position="41"/>
        <end position="59"/>
    </location>
</feature>
<comment type="caution">
    <text evidence="3">The sequence shown here is derived from an EMBL/GenBank/DDBJ whole genome shotgun (WGS) entry which is preliminary data.</text>
</comment>
<sequence length="183" mass="20286">MSRGVSQEHQQTGADGTGVAQGEGFFSAYSKQQPRRSKRMLLLYPAAALFLFLVGKWFVSLQPEATPFRIDTAWGLRQVNKGMSPQEVSGILGQPTSKERRGNQECYQYGRPTIKEPSFILHVVCYEDGKLIEVSKKRFNSWVVTQDMAISPAPLEYELPVEEETPATPALPSTPAVAGQKPL</sequence>
<evidence type="ECO:0000256" key="2">
    <source>
        <dbReference type="SAM" id="Phobius"/>
    </source>
</evidence>
<keyword evidence="2" id="KW-0472">Membrane</keyword>
<proteinExistence type="predicted"/>
<gene>
    <name evidence="3" type="ORF">ATI61_10355</name>
</gene>
<evidence type="ECO:0000313" key="4">
    <source>
        <dbReference type="Proteomes" id="UP000256345"/>
    </source>
</evidence>
<evidence type="ECO:0000313" key="3">
    <source>
        <dbReference type="EMBL" id="REG34174.1"/>
    </source>
</evidence>
<dbReference type="EMBL" id="QUMU01000003">
    <property type="protein sequence ID" value="REG34174.1"/>
    <property type="molecule type" value="Genomic_DNA"/>
</dbReference>
<keyword evidence="2" id="KW-1133">Transmembrane helix</keyword>
<evidence type="ECO:0000256" key="1">
    <source>
        <dbReference type="SAM" id="MobiDB-lite"/>
    </source>
</evidence>
<organism evidence="3 4">
    <name type="scientific">Archangium gephyra</name>
    <dbReference type="NCBI Taxonomy" id="48"/>
    <lineage>
        <taxon>Bacteria</taxon>
        <taxon>Pseudomonadati</taxon>
        <taxon>Myxococcota</taxon>
        <taxon>Myxococcia</taxon>
        <taxon>Myxococcales</taxon>
        <taxon>Cystobacterineae</taxon>
        <taxon>Archangiaceae</taxon>
        <taxon>Archangium</taxon>
    </lineage>
</organism>
<accession>A0ABX9K6I1</accession>